<evidence type="ECO:0000256" key="14">
    <source>
        <dbReference type="PIRSR" id="PIRSR618044-2"/>
    </source>
</evidence>
<feature type="active site" description="Proton acceptor" evidence="13">
    <location>
        <position position="62"/>
    </location>
</feature>
<evidence type="ECO:0000259" key="16">
    <source>
        <dbReference type="SMART" id="SM00936"/>
    </source>
</evidence>
<keyword evidence="10" id="KW-0573">Peptidoglycan synthesis</keyword>
<dbReference type="InterPro" id="IPR012338">
    <property type="entry name" value="Beta-lactam/transpept-like"/>
</dbReference>
<dbReference type="SUPFAM" id="SSF69189">
    <property type="entry name" value="Penicillin-binding protein associated domain"/>
    <property type="match status" value="1"/>
</dbReference>
<evidence type="ECO:0000256" key="3">
    <source>
        <dbReference type="ARBA" id="ARBA00007164"/>
    </source>
</evidence>
<dbReference type="Pfam" id="PF00768">
    <property type="entry name" value="Peptidase_S11"/>
    <property type="match status" value="1"/>
</dbReference>
<dbReference type="GO" id="GO:0009252">
    <property type="term" value="P:peptidoglycan biosynthetic process"/>
    <property type="evidence" value="ECO:0007669"/>
    <property type="project" value="UniProtKB-UniPathway"/>
</dbReference>
<feature type="domain" description="Peptidase S11 D-Ala-D-Ala carboxypeptidase A C-terminal" evidence="16">
    <location>
        <begin position="265"/>
        <end position="355"/>
    </location>
</feature>
<evidence type="ECO:0000313" key="17">
    <source>
        <dbReference type="EMBL" id="NBI06606.1"/>
    </source>
</evidence>
<evidence type="ECO:0000313" key="18">
    <source>
        <dbReference type="Proteomes" id="UP000467132"/>
    </source>
</evidence>
<dbReference type="InterPro" id="IPR015956">
    <property type="entry name" value="Peniciliin-bd_prot_C_sf"/>
</dbReference>
<comment type="function">
    <text evidence="1">Removes C-terminal D-alanyl residues from sugar-peptide cell wall precursors.</text>
</comment>
<evidence type="ECO:0000256" key="9">
    <source>
        <dbReference type="ARBA" id="ARBA00022960"/>
    </source>
</evidence>
<comment type="caution">
    <text evidence="17">The sequence shown here is derived from an EMBL/GenBank/DDBJ whole genome shotgun (WGS) entry which is preliminary data.</text>
</comment>
<dbReference type="InterPro" id="IPR012907">
    <property type="entry name" value="Peptidase_S11_C"/>
</dbReference>
<keyword evidence="11" id="KW-0961">Cell wall biogenesis/degradation</keyword>
<evidence type="ECO:0000256" key="1">
    <source>
        <dbReference type="ARBA" id="ARBA00003217"/>
    </source>
</evidence>
<dbReference type="GO" id="GO:0008360">
    <property type="term" value="P:regulation of cell shape"/>
    <property type="evidence" value="ECO:0007669"/>
    <property type="project" value="UniProtKB-KW"/>
</dbReference>
<feature type="active site" evidence="13">
    <location>
        <position position="114"/>
    </location>
</feature>
<evidence type="ECO:0000256" key="4">
    <source>
        <dbReference type="ARBA" id="ARBA00012448"/>
    </source>
</evidence>
<gene>
    <name evidence="17" type="ORF">D3Z33_06995</name>
</gene>
<dbReference type="OrthoDB" id="9791132at2"/>
<dbReference type="PRINTS" id="PR00725">
    <property type="entry name" value="DADACBPTASE1"/>
</dbReference>
<keyword evidence="18" id="KW-1185">Reference proteome</keyword>
<dbReference type="Gene3D" id="2.60.410.10">
    <property type="entry name" value="D-Ala-D-Ala carboxypeptidase, C-terminal domain"/>
    <property type="match status" value="1"/>
</dbReference>
<dbReference type="UniPathway" id="UPA00219"/>
<organism evidence="17 18">
    <name type="scientific">Senegalia massiliensis</name>
    <dbReference type="NCBI Taxonomy" id="1720316"/>
    <lineage>
        <taxon>Bacteria</taxon>
        <taxon>Bacillati</taxon>
        <taxon>Bacillota</taxon>
        <taxon>Clostridia</taxon>
        <taxon>Eubacteriales</taxon>
        <taxon>Clostridiaceae</taxon>
        <taxon>Senegalia</taxon>
    </lineage>
</organism>
<dbReference type="Pfam" id="PF07943">
    <property type="entry name" value="PBP5_C"/>
    <property type="match status" value="1"/>
</dbReference>
<dbReference type="GO" id="GO:0006508">
    <property type="term" value="P:proteolysis"/>
    <property type="evidence" value="ECO:0007669"/>
    <property type="project" value="UniProtKB-KW"/>
</dbReference>
<name>A0A845QYK8_9CLOT</name>
<dbReference type="InterPro" id="IPR037167">
    <property type="entry name" value="Peptidase_S11_C_sf"/>
</dbReference>
<dbReference type="GO" id="GO:0009002">
    <property type="term" value="F:serine-type D-Ala-D-Ala carboxypeptidase activity"/>
    <property type="evidence" value="ECO:0007669"/>
    <property type="project" value="UniProtKB-EC"/>
</dbReference>
<comment type="catalytic activity">
    <reaction evidence="12">
        <text>Preferential cleavage: (Ac)2-L-Lys-D-Ala-|-D-Ala. Also transpeptidation of peptidyl-alanyl moieties that are N-acyl substituents of D-alanine.</text>
        <dbReference type="EC" id="3.4.16.4"/>
    </reaction>
</comment>
<evidence type="ECO:0000256" key="13">
    <source>
        <dbReference type="PIRSR" id="PIRSR618044-1"/>
    </source>
</evidence>
<accession>A0A845QYK8</accession>
<evidence type="ECO:0000256" key="8">
    <source>
        <dbReference type="ARBA" id="ARBA00022801"/>
    </source>
</evidence>
<dbReference type="Gene3D" id="3.40.710.10">
    <property type="entry name" value="DD-peptidase/beta-lactamase superfamily"/>
    <property type="match status" value="1"/>
</dbReference>
<dbReference type="GO" id="GO:0071555">
    <property type="term" value="P:cell wall organization"/>
    <property type="evidence" value="ECO:0007669"/>
    <property type="project" value="UniProtKB-KW"/>
</dbReference>
<protein>
    <recommendedName>
        <fullName evidence="4">serine-type D-Ala-D-Ala carboxypeptidase</fullName>
        <ecNumber evidence="4">3.4.16.4</ecNumber>
    </recommendedName>
</protein>
<feature type="binding site" evidence="14">
    <location>
        <position position="218"/>
    </location>
    <ligand>
        <name>substrate</name>
    </ligand>
</feature>
<evidence type="ECO:0000256" key="10">
    <source>
        <dbReference type="ARBA" id="ARBA00022984"/>
    </source>
</evidence>
<dbReference type="EMBL" id="QXXA01000007">
    <property type="protein sequence ID" value="NBI06606.1"/>
    <property type="molecule type" value="Genomic_DNA"/>
</dbReference>
<dbReference type="Proteomes" id="UP000467132">
    <property type="component" value="Unassembled WGS sequence"/>
</dbReference>
<comment type="pathway">
    <text evidence="2">Cell wall biogenesis; peptidoglycan biosynthesis.</text>
</comment>
<dbReference type="PANTHER" id="PTHR21581">
    <property type="entry name" value="D-ALANYL-D-ALANINE CARBOXYPEPTIDASE"/>
    <property type="match status" value="1"/>
</dbReference>
<dbReference type="EC" id="3.4.16.4" evidence="4"/>
<comment type="similarity">
    <text evidence="3 15">Belongs to the peptidase S11 family.</text>
</comment>
<dbReference type="SUPFAM" id="SSF56601">
    <property type="entry name" value="beta-lactamase/transpeptidase-like"/>
    <property type="match status" value="1"/>
</dbReference>
<evidence type="ECO:0000256" key="6">
    <source>
        <dbReference type="ARBA" id="ARBA00022670"/>
    </source>
</evidence>
<reference evidence="17 18" key="1">
    <citation type="submission" date="2018-08" db="EMBL/GenBank/DDBJ databases">
        <title>Murine metabolic-syndrome-specific gut microbial biobank.</title>
        <authorList>
            <person name="Liu C."/>
        </authorList>
    </citation>
    <scope>NUCLEOTIDE SEQUENCE [LARGE SCALE GENOMIC DNA]</scope>
    <source>
        <strain evidence="17 18">583</strain>
    </source>
</reference>
<evidence type="ECO:0000256" key="12">
    <source>
        <dbReference type="ARBA" id="ARBA00034000"/>
    </source>
</evidence>
<dbReference type="InterPro" id="IPR018044">
    <property type="entry name" value="Peptidase_S11"/>
</dbReference>
<dbReference type="SMART" id="SM00936">
    <property type="entry name" value="PBP5_C"/>
    <property type="match status" value="1"/>
</dbReference>
<keyword evidence="8" id="KW-0378">Hydrolase</keyword>
<dbReference type="PANTHER" id="PTHR21581:SF33">
    <property type="entry name" value="D-ALANYL-D-ALANINE CARBOXYPEPTIDASE DACB"/>
    <property type="match status" value="1"/>
</dbReference>
<keyword evidence="5 17" id="KW-0121">Carboxypeptidase</keyword>
<evidence type="ECO:0000256" key="15">
    <source>
        <dbReference type="RuleBase" id="RU004016"/>
    </source>
</evidence>
<proteinExistence type="inferred from homology"/>
<dbReference type="InterPro" id="IPR001967">
    <property type="entry name" value="Peptidase_S11_N"/>
</dbReference>
<dbReference type="RefSeq" id="WP_160197093.1">
    <property type="nucleotide sequence ID" value="NZ_QXXA01000007.1"/>
</dbReference>
<evidence type="ECO:0000256" key="2">
    <source>
        <dbReference type="ARBA" id="ARBA00004752"/>
    </source>
</evidence>
<keyword evidence="6" id="KW-0645">Protease</keyword>
<feature type="active site" description="Acyl-ester intermediate" evidence="13">
    <location>
        <position position="59"/>
    </location>
</feature>
<sequence length="374" mass="42605">MYKKTILLTILITIMISMISTTVFAINENISAKSAILIERDSGRILYSKNISQKLPIASTTKIMTALIAIEKGDLNKVVTIKKEWTEIEGSSIYLKPNEKIKLKDLIFGLMLRSGNDAAVAIAHEIAGSIENFSVLMNKKAKEIGAKNTNFTNPHGLHSEDHYSTAYDLSIITREALKNDIFREISKTNDYVPDRETPSHFYNKNKTLSQYKGGDGVKIGYTKLAGRCLVASATRDNMQLIAVVLDDNNWFENSYKLFDYGFENYKKTTIIRKDTFIKYLDIKNSSIQQLPIFIPEDFTYPLQENELEDVDILVNSKDNLIAPVEKGYVVSNIVIKLKNNIIYKSNIILNEKLKQKSIFTKLNDKIEYFFSKDF</sequence>
<keyword evidence="9" id="KW-0133">Cell shape</keyword>
<evidence type="ECO:0000256" key="5">
    <source>
        <dbReference type="ARBA" id="ARBA00022645"/>
    </source>
</evidence>
<dbReference type="AlphaFoldDB" id="A0A845QYK8"/>
<evidence type="ECO:0000256" key="7">
    <source>
        <dbReference type="ARBA" id="ARBA00022729"/>
    </source>
</evidence>
<keyword evidence="7" id="KW-0732">Signal</keyword>
<evidence type="ECO:0000256" key="11">
    <source>
        <dbReference type="ARBA" id="ARBA00023316"/>
    </source>
</evidence>